<dbReference type="Gene3D" id="3.30.565.10">
    <property type="entry name" value="Histidine kinase-like ATPase, C-terminal domain"/>
    <property type="match status" value="1"/>
</dbReference>
<dbReference type="PANTHER" id="PTHR43065:SF23">
    <property type="entry name" value="SENSOR HISTIDINE KINASE PDTAS"/>
    <property type="match status" value="1"/>
</dbReference>
<dbReference type="EMBL" id="BARS01003342">
    <property type="protein sequence ID" value="GAF81387.1"/>
    <property type="molecule type" value="Genomic_DNA"/>
</dbReference>
<dbReference type="PANTHER" id="PTHR43065">
    <property type="entry name" value="SENSOR HISTIDINE KINASE"/>
    <property type="match status" value="1"/>
</dbReference>
<dbReference type="Pfam" id="PF02518">
    <property type="entry name" value="HATPase_c"/>
    <property type="match status" value="1"/>
</dbReference>
<dbReference type="AlphaFoldDB" id="X0SZM8"/>
<feature type="non-terminal residue" evidence="2">
    <location>
        <position position="1"/>
    </location>
</feature>
<comment type="caution">
    <text evidence="2">The sequence shown here is derived from an EMBL/GenBank/DDBJ whole genome shotgun (WGS) entry which is preliminary data.</text>
</comment>
<dbReference type="Gene3D" id="3.30.450.20">
    <property type="entry name" value="PAS domain"/>
    <property type="match status" value="2"/>
</dbReference>
<dbReference type="SUPFAM" id="SSF55785">
    <property type="entry name" value="PYP-like sensor domain (PAS domain)"/>
    <property type="match status" value="2"/>
</dbReference>
<dbReference type="InterPro" id="IPR011495">
    <property type="entry name" value="Sig_transdc_His_kin_sub2_dim/P"/>
</dbReference>
<sequence length="455" mass="51920">ALKESQHFIESVFESIQDGISVLAPDLTIRHVNNLMKEWYAENLPLEGKKCYEVYQNRKRPCDPCPTLRCMKSGKTERDIVPGLPGSAVEWIELFSYPMKDPETGKINGAVEFGRNITARKKAEEGLKESKELFSAFMDYLPAIVFVKDEDSRTKFMNKHMRDVLGADDSWIDHTVLEIFGDTDLARKMIEDDRKALSAGFELKEESVYGADGTERLYETQKFRIGRKDKPPLLGGIALDITDRKQAEEKIKASLKEKEVMLQEIHHRVKNNMQIIVSLLRLQSYAAKDKKIDDMFKVAQNRIRSMAIIHEKLYLSKDFASIDFAYYIRSLTTYLMQTYQIDPKQITFKTDVKDIHLDINQGVPVGLLINELVSNALKHAFPKGKKGEIIVKFHADKKNKKTLIVSDNGIGHPDKVDMSKPETLGLQLIKDLTKQIEGKLDLDNKAGTTFKITFT</sequence>
<dbReference type="InterPro" id="IPR003594">
    <property type="entry name" value="HATPase_dom"/>
</dbReference>
<dbReference type="Pfam" id="PF08448">
    <property type="entry name" value="PAS_4"/>
    <property type="match status" value="2"/>
</dbReference>
<reference evidence="2" key="1">
    <citation type="journal article" date="2014" name="Front. Microbiol.">
        <title>High frequency of phylogenetically diverse reductive dehalogenase-homologous genes in deep subseafloor sedimentary metagenomes.</title>
        <authorList>
            <person name="Kawai M."/>
            <person name="Futagami T."/>
            <person name="Toyoda A."/>
            <person name="Takaki Y."/>
            <person name="Nishi S."/>
            <person name="Hori S."/>
            <person name="Arai W."/>
            <person name="Tsubouchi T."/>
            <person name="Morono Y."/>
            <person name="Uchiyama I."/>
            <person name="Ito T."/>
            <person name="Fujiyama A."/>
            <person name="Inagaki F."/>
            <person name="Takami H."/>
        </authorList>
    </citation>
    <scope>NUCLEOTIDE SEQUENCE</scope>
    <source>
        <strain evidence="2">Expedition CK06-06</strain>
    </source>
</reference>
<feature type="domain" description="Histidine kinase" evidence="1">
    <location>
        <begin position="264"/>
        <end position="455"/>
    </location>
</feature>
<evidence type="ECO:0000259" key="1">
    <source>
        <dbReference type="PROSITE" id="PS50109"/>
    </source>
</evidence>
<dbReference type="PROSITE" id="PS50109">
    <property type="entry name" value="HIS_KIN"/>
    <property type="match status" value="1"/>
</dbReference>
<dbReference type="InterPro" id="IPR035965">
    <property type="entry name" value="PAS-like_dom_sf"/>
</dbReference>
<accession>X0SZM8</accession>
<dbReference type="SUPFAM" id="SSF55874">
    <property type="entry name" value="ATPase domain of HSP90 chaperone/DNA topoisomerase II/histidine kinase"/>
    <property type="match status" value="1"/>
</dbReference>
<dbReference type="InterPro" id="IPR036890">
    <property type="entry name" value="HATPase_C_sf"/>
</dbReference>
<protein>
    <recommendedName>
        <fullName evidence="1">Histidine kinase domain-containing protein</fullName>
    </recommendedName>
</protein>
<name>X0SZM8_9ZZZZ</name>
<organism evidence="2">
    <name type="scientific">marine sediment metagenome</name>
    <dbReference type="NCBI Taxonomy" id="412755"/>
    <lineage>
        <taxon>unclassified sequences</taxon>
        <taxon>metagenomes</taxon>
        <taxon>ecological metagenomes</taxon>
    </lineage>
</organism>
<dbReference type="InterPro" id="IPR005467">
    <property type="entry name" value="His_kinase_dom"/>
</dbReference>
<dbReference type="SMART" id="SM00091">
    <property type="entry name" value="PAS"/>
    <property type="match status" value="2"/>
</dbReference>
<dbReference type="InterPro" id="IPR013656">
    <property type="entry name" value="PAS_4"/>
</dbReference>
<dbReference type="SMART" id="SM00387">
    <property type="entry name" value="HATPase_c"/>
    <property type="match status" value="1"/>
</dbReference>
<dbReference type="NCBIfam" id="TIGR00229">
    <property type="entry name" value="sensory_box"/>
    <property type="match status" value="1"/>
</dbReference>
<proteinExistence type="predicted"/>
<evidence type="ECO:0000313" key="2">
    <source>
        <dbReference type="EMBL" id="GAF81387.1"/>
    </source>
</evidence>
<dbReference type="Pfam" id="PF07568">
    <property type="entry name" value="HisKA_2"/>
    <property type="match status" value="1"/>
</dbReference>
<dbReference type="InterPro" id="IPR000014">
    <property type="entry name" value="PAS"/>
</dbReference>
<gene>
    <name evidence="2" type="ORF">S01H1_06473</name>
</gene>